<dbReference type="Gene3D" id="3.40.50.300">
    <property type="entry name" value="P-loop containing nucleotide triphosphate hydrolases"/>
    <property type="match status" value="3"/>
</dbReference>
<dbReference type="EMBL" id="QMFZ01000051">
    <property type="protein sequence ID" value="RBB33004.1"/>
    <property type="molecule type" value="Genomic_DNA"/>
</dbReference>
<comment type="caution">
    <text evidence="9">The sequence shown here is derived from an EMBL/GenBank/DDBJ whole genome shotgun (WGS) entry which is preliminary data.</text>
</comment>
<reference evidence="9 10" key="1">
    <citation type="submission" date="2018-06" db="EMBL/GenBank/DDBJ databases">
        <title>Draft genome sequence of Burkholderia reimsis strain BE51 isolated from a French agricultural soil.</title>
        <authorList>
            <person name="Esmaeel Q."/>
        </authorList>
    </citation>
    <scope>NUCLEOTIDE SEQUENCE [LARGE SCALE GENOMIC DNA]</scope>
    <source>
        <strain evidence="9 10">BE51</strain>
    </source>
</reference>
<evidence type="ECO:0000256" key="1">
    <source>
        <dbReference type="ARBA" id="ARBA00007913"/>
    </source>
</evidence>
<sequence>MLDYWHSVEFFNSYDLDDQLEQARRRRQDTICIHADETARECWDAAIGQPGELYLVPFDVSLATRLIEAHVAERATARTVIERIRDEEMAPEGLTCFAKLSIGAGGRSSGDALSVSALPWALGRLREGELTDLTAVAFDADAAMLKREFDMLLGGGMTEIDCDMLIEMARRLQTWAGLEPGDGLVAWMAIKAGNHGRPVRERLAVPRTDCAVPQAVPDEPDAAEGDAQEDDPGDVLPILNSFYVRDLADARRTLDSESPPRALLAYLAARDSSKTDLDAYPAGQREIADSLRPMHGIAGRWPSAPAHVQSLMQQYSLNKMKMLRVGDILAVNGPPGTGKTTLLRDLIAHLVVERASALAALPDWRAGLSGESVTVDFGGKAYQVPALLPALTGFEIVVASTNNGAVENLSLELPQSRHVDAGLRSRLSYFGPVATKYAGSHTSKPWKLKEPVWGLVAAALGKRANRWLFSNIFNNYAATPDDKPGDLFLSNSDVDFSSWDAVGATTYWRYLHHWRKGGVERVPFQTAQRNFDAALKQFEFAQHELDQLDAYLNAIEEAWPQVVECCPAIAPFSRCGLERQRRMLDTHIDRFHEDARQFERRLGPSWLRWASKWLRRDAYRGWIAATQAATVLRRVSDDFREAEQIQAKYDVPLWSGEDLAFGAEIERARSQKRAFWQTEALNALRNELFASAMALHEAFFLTVHAEQPRFNELVYALSNLLSRPPISGASTLWQWFFMLTPVVSSTFASIRKQFAGVGPEGLGWLVIDEAGQAVPQAAVGALMRAQRVVVVGDPQQIPPVVTQSTQLLANLGDHWLGTRRARYAVDHHSVQTLADRVCAFGVRNPTIPEQFIGVPLIIHRRCHDPMFNIANAIAYGGRMLHEQKTWSTDAYLPAPHPVLGASAWWDVRGAAEAGSKYVAEQGERVFDALTRLYRQAMDEAGASTMPDVFIITPFRQVKHGLVDLLSDRERWERALAGTRKPVPTDLAEWIRKCVGTVHTFQGKESEVVFFVLGCDSRHEGAMNWASAEANLLNVAVTRAKKYLYVVGDRVLWGEKRHFEVAQPLLEQNVQPPGFRAVGGRVMERRSGSVVPPDF</sequence>
<protein>
    <recommendedName>
        <fullName evidence="11">DNA helicase</fullName>
    </recommendedName>
</protein>
<dbReference type="InterPro" id="IPR050534">
    <property type="entry name" value="Coronavir_polyprotein_1ab"/>
</dbReference>
<dbReference type="InterPro" id="IPR047187">
    <property type="entry name" value="SF1_C_Upf1"/>
</dbReference>
<dbReference type="GO" id="GO:0005524">
    <property type="term" value="F:ATP binding"/>
    <property type="evidence" value="ECO:0007669"/>
    <property type="project" value="UniProtKB-KW"/>
</dbReference>
<evidence type="ECO:0000256" key="3">
    <source>
        <dbReference type="ARBA" id="ARBA00022801"/>
    </source>
</evidence>
<feature type="compositionally biased region" description="Acidic residues" evidence="6">
    <location>
        <begin position="218"/>
        <end position="233"/>
    </location>
</feature>
<keyword evidence="5" id="KW-0067">ATP-binding</keyword>
<name>A0A365QIT9_9BURK</name>
<accession>A0A365QIT9</accession>
<feature type="domain" description="DNA2/NAM7 helicase helicase" evidence="7">
    <location>
        <begin position="742"/>
        <end position="802"/>
    </location>
</feature>
<evidence type="ECO:0000256" key="4">
    <source>
        <dbReference type="ARBA" id="ARBA00022806"/>
    </source>
</evidence>
<organism evidence="9 10">
    <name type="scientific">Burkholderia reimsis</name>
    <dbReference type="NCBI Taxonomy" id="2234132"/>
    <lineage>
        <taxon>Bacteria</taxon>
        <taxon>Pseudomonadati</taxon>
        <taxon>Pseudomonadota</taxon>
        <taxon>Betaproteobacteria</taxon>
        <taxon>Burkholderiales</taxon>
        <taxon>Burkholderiaceae</taxon>
        <taxon>Burkholderia</taxon>
    </lineage>
</organism>
<evidence type="ECO:0000256" key="6">
    <source>
        <dbReference type="SAM" id="MobiDB-lite"/>
    </source>
</evidence>
<dbReference type="GO" id="GO:0043139">
    <property type="term" value="F:5'-3' DNA helicase activity"/>
    <property type="evidence" value="ECO:0007669"/>
    <property type="project" value="TreeGrafter"/>
</dbReference>
<evidence type="ECO:0000313" key="10">
    <source>
        <dbReference type="Proteomes" id="UP000252458"/>
    </source>
</evidence>
<dbReference type="Pfam" id="PF13086">
    <property type="entry name" value="AAA_11"/>
    <property type="match status" value="1"/>
</dbReference>
<dbReference type="InterPro" id="IPR027417">
    <property type="entry name" value="P-loop_NTPase"/>
</dbReference>
<dbReference type="AlphaFoldDB" id="A0A365QIT9"/>
<dbReference type="CDD" id="cd18808">
    <property type="entry name" value="SF1_C_Upf1"/>
    <property type="match status" value="1"/>
</dbReference>
<dbReference type="InterPro" id="IPR041677">
    <property type="entry name" value="DNA2/NAM7_AAA_11"/>
</dbReference>
<gene>
    <name evidence="9" type="ORF">DPV79_36680</name>
</gene>
<feature type="region of interest" description="Disordered" evidence="6">
    <location>
        <begin position="213"/>
        <end position="233"/>
    </location>
</feature>
<feature type="domain" description="DNA2/NAM7 helicase-like C-terminal" evidence="8">
    <location>
        <begin position="859"/>
        <end position="1049"/>
    </location>
</feature>
<dbReference type="SUPFAM" id="SSF52540">
    <property type="entry name" value="P-loop containing nucleoside triphosphate hydrolases"/>
    <property type="match status" value="1"/>
</dbReference>
<dbReference type="Proteomes" id="UP000252458">
    <property type="component" value="Unassembled WGS sequence"/>
</dbReference>
<comment type="similarity">
    <text evidence="1">Belongs to the DNA2/NAM7 helicase family.</text>
</comment>
<evidence type="ECO:0008006" key="11">
    <source>
        <dbReference type="Google" id="ProtNLM"/>
    </source>
</evidence>
<dbReference type="PANTHER" id="PTHR43788">
    <property type="entry name" value="DNA2/NAM7 HELICASE FAMILY MEMBER"/>
    <property type="match status" value="1"/>
</dbReference>
<keyword evidence="3" id="KW-0378">Hydrolase</keyword>
<keyword evidence="10" id="KW-1185">Reference proteome</keyword>
<evidence type="ECO:0000256" key="2">
    <source>
        <dbReference type="ARBA" id="ARBA00022741"/>
    </source>
</evidence>
<evidence type="ECO:0000259" key="8">
    <source>
        <dbReference type="Pfam" id="PF13087"/>
    </source>
</evidence>
<proteinExistence type="inferred from homology"/>
<keyword evidence="2" id="KW-0547">Nucleotide-binding</keyword>
<evidence type="ECO:0000313" key="9">
    <source>
        <dbReference type="EMBL" id="RBB33004.1"/>
    </source>
</evidence>
<dbReference type="PANTHER" id="PTHR43788:SF8">
    <property type="entry name" value="DNA-BINDING PROTEIN SMUBP-2"/>
    <property type="match status" value="1"/>
</dbReference>
<evidence type="ECO:0000259" key="7">
    <source>
        <dbReference type="Pfam" id="PF13086"/>
    </source>
</evidence>
<keyword evidence="4" id="KW-0347">Helicase</keyword>
<dbReference type="Pfam" id="PF13087">
    <property type="entry name" value="AAA_12"/>
    <property type="match status" value="1"/>
</dbReference>
<dbReference type="GO" id="GO:0016787">
    <property type="term" value="F:hydrolase activity"/>
    <property type="evidence" value="ECO:0007669"/>
    <property type="project" value="UniProtKB-KW"/>
</dbReference>
<dbReference type="InterPro" id="IPR041679">
    <property type="entry name" value="DNA2/NAM7-like_C"/>
</dbReference>
<evidence type="ECO:0000256" key="5">
    <source>
        <dbReference type="ARBA" id="ARBA00022840"/>
    </source>
</evidence>